<name>A0AA38JXX9_9AGAR</name>
<proteinExistence type="predicted"/>
<dbReference type="Proteomes" id="UP001176059">
    <property type="component" value="Unassembled WGS sequence"/>
</dbReference>
<evidence type="ECO:0000313" key="3">
    <source>
        <dbReference type="Proteomes" id="UP001176059"/>
    </source>
</evidence>
<keyword evidence="3" id="KW-1185">Reference proteome</keyword>
<comment type="caution">
    <text evidence="2">The sequence shown here is derived from an EMBL/GenBank/DDBJ whole genome shotgun (WGS) entry which is preliminary data.</text>
</comment>
<feature type="compositionally biased region" description="Basic and acidic residues" evidence="1">
    <location>
        <begin position="290"/>
        <end position="316"/>
    </location>
</feature>
<protein>
    <submittedName>
        <fullName evidence="2">Uncharacterized protein</fullName>
    </submittedName>
</protein>
<dbReference type="AlphaFoldDB" id="A0AA38JXX9"/>
<organism evidence="2 3">
    <name type="scientific">Lentinula guzmanii</name>
    <dbReference type="NCBI Taxonomy" id="2804957"/>
    <lineage>
        <taxon>Eukaryota</taxon>
        <taxon>Fungi</taxon>
        <taxon>Dikarya</taxon>
        <taxon>Basidiomycota</taxon>
        <taxon>Agaricomycotina</taxon>
        <taxon>Agaricomycetes</taxon>
        <taxon>Agaricomycetidae</taxon>
        <taxon>Agaricales</taxon>
        <taxon>Marasmiineae</taxon>
        <taxon>Omphalotaceae</taxon>
        <taxon>Lentinula</taxon>
    </lineage>
</organism>
<sequence>MTSSLSLEQIQALNSLPIPLDVKIALLNGKICFSDFGKTDSIIATRPHLPQSEGSALTSASTMQTATDSFTIKTKANVDFNYKILLAVLCKVDEENPFTGDSTARSKAWKAVHDCYLNEGGNKVNSGDWLKKKVTECLNIHEEFRKSKDPNEERNVKLPKGSKPTQLIRDLFEKNHIAFASIVEAIAHQRIQSYTESATESAKRRQAEEQKRAQGLEIVNASLQTHRKALAERNNTINLSDEEHEHGKEILDIDANIDVQRVDDSQENLVPMKQTLVNKNDQHLTPMKRSHSDEADQRRRKVRIQERKDKGKNEKKGKGRKKEMKSHSSGIAGGLLGQSVEILQNLSKEFVESRKVHEGMLELEKRKQAATESFQERLLEMLKPK</sequence>
<feature type="region of interest" description="Disordered" evidence="1">
    <location>
        <begin position="275"/>
        <end position="332"/>
    </location>
</feature>
<dbReference type="EMBL" id="JANVFO010000001">
    <property type="protein sequence ID" value="KAJ3737465.1"/>
    <property type="molecule type" value="Genomic_DNA"/>
</dbReference>
<reference evidence="2" key="1">
    <citation type="submission" date="2022-08" db="EMBL/GenBank/DDBJ databases">
        <authorList>
            <consortium name="DOE Joint Genome Institute"/>
            <person name="Min B."/>
            <person name="Sierra-Patev S."/>
            <person name="Naranjo-Ortiz M."/>
            <person name="Looney B."/>
            <person name="Konkel Z."/>
            <person name="Slot J.C."/>
            <person name="Sakamoto Y."/>
            <person name="Steenwyk J.L."/>
            <person name="Rokas A."/>
            <person name="Carro J."/>
            <person name="Camarero S."/>
            <person name="Ferreira P."/>
            <person name="Molpeceres G."/>
            <person name="Ruiz-duenas F.J."/>
            <person name="Serrano A."/>
            <person name="Henrissat B."/>
            <person name="Drula E."/>
            <person name="Hughes K.W."/>
            <person name="Mata J.L."/>
            <person name="Ishikawa N.K."/>
            <person name="Vargas-Isla R."/>
            <person name="Ushijima S."/>
            <person name="Smith C.A."/>
            <person name="Ahrendt S."/>
            <person name="Andreopoulos W."/>
            <person name="He G."/>
            <person name="LaButti K."/>
            <person name="Lipzen A."/>
            <person name="Ng V."/>
            <person name="Riley R."/>
            <person name="Sandor L."/>
            <person name="Barry K."/>
            <person name="Martinez A.T."/>
            <person name="Xiao Y."/>
            <person name="Gibbons J.G."/>
            <person name="Terashima K."/>
            <person name="Hibbett D.S."/>
            <person name="Grigoriev I.V."/>
        </authorList>
    </citation>
    <scope>NUCLEOTIDE SEQUENCE</scope>
    <source>
        <strain evidence="2">ET3784</strain>
    </source>
</reference>
<accession>A0AA38JXX9</accession>
<evidence type="ECO:0000256" key="1">
    <source>
        <dbReference type="SAM" id="MobiDB-lite"/>
    </source>
</evidence>
<gene>
    <name evidence="2" type="ORF">DFJ43DRAFT_1035168</name>
</gene>
<evidence type="ECO:0000313" key="2">
    <source>
        <dbReference type="EMBL" id="KAJ3737465.1"/>
    </source>
</evidence>
<reference evidence="2" key="2">
    <citation type="journal article" date="2023" name="Proc. Natl. Acad. Sci. U.S.A.">
        <title>A global phylogenomic analysis of the shiitake genus Lentinula.</title>
        <authorList>
            <person name="Sierra-Patev S."/>
            <person name="Min B."/>
            <person name="Naranjo-Ortiz M."/>
            <person name="Looney B."/>
            <person name="Konkel Z."/>
            <person name="Slot J.C."/>
            <person name="Sakamoto Y."/>
            <person name="Steenwyk J.L."/>
            <person name="Rokas A."/>
            <person name="Carro J."/>
            <person name="Camarero S."/>
            <person name="Ferreira P."/>
            <person name="Molpeceres G."/>
            <person name="Ruiz-Duenas F.J."/>
            <person name="Serrano A."/>
            <person name="Henrissat B."/>
            <person name="Drula E."/>
            <person name="Hughes K.W."/>
            <person name="Mata J.L."/>
            <person name="Ishikawa N.K."/>
            <person name="Vargas-Isla R."/>
            <person name="Ushijima S."/>
            <person name="Smith C.A."/>
            <person name="Donoghue J."/>
            <person name="Ahrendt S."/>
            <person name="Andreopoulos W."/>
            <person name="He G."/>
            <person name="LaButti K."/>
            <person name="Lipzen A."/>
            <person name="Ng V."/>
            <person name="Riley R."/>
            <person name="Sandor L."/>
            <person name="Barry K."/>
            <person name="Martinez A.T."/>
            <person name="Xiao Y."/>
            <person name="Gibbons J.G."/>
            <person name="Terashima K."/>
            <person name="Grigoriev I.V."/>
            <person name="Hibbett D."/>
        </authorList>
    </citation>
    <scope>NUCLEOTIDE SEQUENCE</scope>
    <source>
        <strain evidence="2">ET3784</strain>
    </source>
</reference>